<keyword evidence="7" id="KW-1185">Reference proteome</keyword>
<evidence type="ECO:0000256" key="3">
    <source>
        <dbReference type="ARBA" id="ARBA00023125"/>
    </source>
</evidence>
<name>A0ABP7E2T4_9GAMM</name>
<dbReference type="InterPro" id="IPR036390">
    <property type="entry name" value="WH_DNA-bd_sf"/>
</dbReference>
<protein>
    <submittedName>
        <fullName evidence="6">LysR family transcriptional regulator</fullName>
    </submittedName>
</protein>
<dbReference type="InterPro" id="IPR000847">
    <property type="entry name" value="LysR_HTH_N"/>
</dbReference>
<evidence type="ECO:0000256" key="1">
    <source>
        <dbReference type="ARBA" id="ARBA00009437"/>
    </source>
</evidence>
<proteinExistence type="inferred from homology"/>
<dbReference type="Gene3D" id="1.10.10.10">
    <property type="entry name" value="Winged helix-like DNA-binding domain superfamily/Winged helix DNA-binding domain"/>
    <property type="match status" value="1"/>
</dbReference>
<accession>A0ABP7E2T4</accession>
<dbReference type="SUPFAM" id="SSF53850">
    <property type="entry name" value="Periplasmic binding protein-like II"/>
    <property type="match status" value="1"/>
</dbReference>
<dbReference type="SUPFAM" id="SSF46785">
    <property type="entry name" value="Winged helix' DNA-binding domain"/>
    <property type="match status" value="1"/>
</dbReference>
<feature type="domain" description="HTH lysR-type" evidence="5">
    <location>
        <begin position="2"/>
        <end position="60"/>
    </location>
</feature>
<comment type="caution">
    <text evidence="6">The sequence shown here is derived from an EMBL/GenBank/DDBJ whole genome shotgun (WGS) entry which is preliminary data.</text>
</comment>
<reference evidence="7" key="1">
    <citation type="journal article" date="2019" name="Int. J. Syst. Evol. Microbiol.">
        <title>The Global Catalogue of Microorganisms (GCM) 10K type strain sequencing project: providing services to taxonomists for standard genome sequencing and annotation.</title>
        <authorList>
            <consortium name="The Broad Institute Genomics Platform"/>
            <consortium name="The Broad Institute Genome Sequencing Center for Infectious Disease"/>
            <person name="Wu L."/>
            <person name="Ma J."/>
        </authorList>
    </citation>
    <scope>NUCLEOTIDE SEQUENCE [LARGE SCALE GENOMIC DNA]</scope>
    <source>
        <strain evidence="7">JCM 17329</strain>
    </source>
</reference>
<evidence type="ECO:0000256" key="4">
    <source>
        <dbReference type="ARBA" id="ARBA00023163"/>
    </source>
</evidence>
<dbReference type="Pfam" id="PF03466">
    <property type="entry name" value="LysR_substrate"/>
    <property type="match status" value="1"/>
</dbReference>
<dbReference type="Pfam" id="PF00126">
    <property type="entry name" value="HTH_1"/>
    <property type="match status" value="1"/>
</dbReference>
<dbReference type="Proteomes" id="UP001501479">
    <property type="component" value="Unassembled WGS sequence"/>
</dbReference>
<dbReference type="PANTHER" id="PTHR30346">
    <property type="entry name" value="TRANSCRIPTIONAL DUAL REGULATOR HCAR-RELATED"/>
    <property type="match status" value="1"/>
</dbReference>
<keyword evidence="4" id="KW-0804">Transcription</keyword>
<dbReference type="RefSeq" id="WP_344964805.1">
    <property type="nucleotide sequence ID" value="NZ_BAABDS010000033.1"/>
</dbReference>
<dbReference type="PRINTS" id="PR00039">
    <property type="entry name" value="HTHLYSR"/>
</dbReference>
<evidence type="ECO:0000313" key="7">
    <source>
        <dbReference type="Proteomes" id="UP001501479"/>
    </source>
</evidence>
<dbReference type="InterPro" id="IPR036388">
    <property type="entry name" value="WH-like_DNA-bd_sf"/>
</dbReference>
<keyword evidence="2" id="KW-0805">Transcription regulation</keyword>
<dbReference type="InterPro" id="IPR005119">
    <property type="entry name" value="LysR_subst-bd"/>
</dbReference>
<sequence length="305" mass="33969">MITLHQLKVFVAVAEYGGTSAAARSLHLSQPAVSLIVRNLETELEADLFIRNPPKGLSITPFGRGKLEEARALLSRADAFREPQDAGDQLRGQITIGYFTTLGPSYIPNLIRRLKSRLPKVEIQLREGDLSSVNRMLNTGQVELALTYDLGMTGRPQVYLLKECQFYAALPPEHLLAKQDSVTLEELAQEDLIQIDLPSSREFLMSPFWQYHLQPNITYKTTSLEIARGMVAHGLGVSVLITRPASRLTYDGASLVCRPISNELPSQKLVMAHSHHFSPTQVAEAVMNEIKTMFSEEDESTEPVQ</sequence>
<dbReference type="Gene3D" id="3.40.190.10">
    <property type="entry name" value="Periplasmic binding protein-like II"/>
    <property type="match status" value="2"/>
</dbReference>
<dbReference type="EMBL" id="BAABDS010000033">
    <property type="protein sequence ID" value="GAA3713438.1"/>
    <property type="molecule type" value="Genomic_DNA"/>
</dbReference>
<evidence type="ECO:0000256" key="2">
    <source>
        <dbReference type="ARBA" id="ARBA00023015"/>
    </source>
</evidence>
<dbReference type="PANTHER" id="PTHR30346:SF0">
    <property type="entry name" value="HCA OPERON TRANSCRIPTIONAL ACTIVATOR HCAR"/>
    <property type="match status" value="1"/>
</dbReference>
<dbReference type="PROSITE" id="PS50931">
    <property type="entry name" value="HTH_LYSR"/>
    <property type="match status" value="1"/>
</dbReference>
<comment type="similarity">
    <text evidence="1">Belongs to the LysR transcriptional regulatory family.</text>
</comment>
<evidence type="ECO:0000313" key="6">
    <source>
        <dbReference type="EMBL" id="GAA3713438.1"/>
    </source>
</evidence>
<evidence type="ECO:0000259" key="5">
    <source>
        <dbReference type="PROSITE" id="PS50931"/>
    </source>
</evidence>
<organism evidence="6 7">
    <name type="scientific">Oceanisphaera sediminis</name>
    <dbReference type="NCBI Taxonomy" id="981381"/>
    <lineage>
        <taxon>Bacteria</taxon>
        <taxon>Pseudomonadati</taxon>
        <taxon>Pseudomonadota</taxon>
        <taxon>Gammaproteobacteria</taxon>
        <taxon>Aeromonadales</taxon>
        <taxon>Aeromonadaceae</taxon>
        <taxon>Oceanisphaera</taxon>
    </lineage>
</organism>
<keyword evidence="3" id="KW-0238">DNA-binding</keyword>
<gene>
    <name evidence="6" type="ORF">GCM10022421_20930</name>
</gene>